<protein>
    <recommendedName>
        <fullName evidence="1">HipA-like kinase domain-containing protein</fullName>
    </recommendedName>
</protein>
<feature type="domain" description="HipA-like kinase" evidence="1">
    <location>
        <begin position="9"/>
        <end position="231"/>
    </location>
</feature>
<dbReference type="InterPro" id="IPR046748">
    <property type="entry name" value="HipA_2"/>
</dbReference>
<dbReference type="EMBL" id="JXAL01000003">
    <property type="protein sequence ID" value="KIL36978.1"/>
    <property type="molecule type" value="Genomic_DNA"/>
</dbReference>
<reference evidence="2 3" key="1">
    <citation type="submission" date="2014-12" db="EMBL/GenBank/DDBJ databases">
        <title>Draft genome sequence of Cohnella kolymensis strain B-2846.</title>
        <authorList>
            <person name="Karlyshev A.V."/>
            <person name="Kudryashova E.B."/>
        </authorList>
    </citation>
    <scope>NUCLEOTIDE SEQUENCE [LARGE SCALE GENOMIC DNA]</scope>
    <source>
        <strain evidence="2 3">VKM B-2846</strain>
    </source>
</reference>
<evidence type="ECO:0000259" key="1">
    <source>
        <dbReference type="Pfam" id="PF20613"/>
    </source>
</evidence>
<dbReference type="Proteomes" id="UP000054526">
    <property type="component" value="Unassembled WGS sequence"/>
</dbReference>
<sequence>MNVKAVSYIRAIEEGWSRPLLFRCDDGNQYVVKLLNNPQGIKVLPNEMIAFRLGRLLHLPVGECAIVHVSGELITQSPALRDMQVKAGPHLGSVYRETVKVLQNADDLTGCCNLDKAAGMIAFDHWIQNWDRADNIGNILVSKEDDNKKIVMIDHANAFTGSWTLDSLKENRTNRSVYWGKIYELFIPHISDKRLFKSALRQIQSLSKAELWTAMSGLPRKWSVSHTEQRKLVKYLEYRKVAAGEALKDLRKKF</sequence>
<name>A0ABR5A8I2_9BACL</name>
<evidence type="ECO:0000313" key="2">
    <source>
        <dbReference type="EMBL" id="KIL36978.1"/>
    </source>
</evidence>
<dbReference type="Pfam" id="PF20613">
    <property type="entry name" value="HipA_2"/>
    <property type="match status" value="1"/>
</dbReference>
<keyword evidence="3" id="KW-1185">Reference proteome</keyword>
<accession>A0ABR5A8I2</accession>
<organism evidence="2 3">
    <name type="scientific">Cohnella kolymensis</name>
    <dbReference type="NCBI Taxonomy" id="1590652"/>
    <lineage>
        <taxon>Bacteria</taxon>
        <taxon>Bacillati</taxon>
        <taxon>Bacillota</taxon>
        <taxon>Bacilli</taxon>
        <taxon>Bacillales</taxon>
        <taxon>Paenibacillaceae</taxon>
        <taxon>Cohnella</taxon>
    </lineage>
</organism>
<dbReference type="RefSeq" id="WP_041060246.1">
    <property type="nucleotide sequence ID" value="NZ_JXAL01000003.1"/>
</dbReference>
<evidence type="ECO:0000313" key="3">
    <source>
        <dbReference type="Proteomes" id="UP000054526"/>
    </source>
</evidence>
<gene>
    <name evidence="2" type="ORF">SD71_04585</name>
</gene>
<proteinExistence type="predicted"/>
<comment type="caution">
    <text evidence="2">The sequence shown here is derived from an EMBL/GenBank/DDBJ whole genome shotgun (WGS) entry which is preliminary data.</text>
</comment>